<dbReference type="AlphaFoldDB" id="A0A1C0YJ96"/>
<feature type="domain" description="ABC3 transporter permease C-terminal" evidence="7">
    <location>
        <begin position="62"/>
        <end position="171"/>
    </location>
</feature>
<gene>
    <name evidence="8" type="ORF">A6M13_11325</name>
</gene>
<keyword evidence="3 6" id="KW-0812">Transmembrane</keyword>
<feature type="transmembrane region" description="Helical" evidence="6">
    <location>
        <begin position="581"/>
        <end position="603"/>
    </location>
</feature>
<keyword evidence="9" id="KW-1185">Reference proteome</keyword>
<keyword evidence="5 6" id="KW-0472">Membrane</keyword>
<feature type="transmembrane region" description="Helical" evidence="6">
    <location>
        <begin position="52"/>
        <end position="74"/>
    </location>
</feature>
<feature type="transmembrane region" description="Helical" evidence="6">
    <location>
        <begin position="280"/>
        <end position="301"/>
    </location>
</feature>
<dbReference type="GO" id="GO:0005886">
    <property type="term" value="C:plasma membrane"/>
    <property type="evidence" value="ECO:0007669"/>
    <property type="project" value="UniProtKB-SubCell"/>
</dbReference>
<accession>A0A1C0YJ96</accession>
<feature type="transmembrane region" description="Helical" evidence="6">
    <location>
        <begin position="151"/>
        <end position="173"/>
    </location>
</feature>
<dbReference type="GO" id="GO:0055085">
    <property type="term" value="P:transmembrane transport"/>
    <property type="evidence" value="ECO:0007669"/>
    <property type="project" value="UniProtKB-UniRule"/>
</dbReference>
<keyword evidence="4 6" id="KW-1133">Transmembrane helix</keyword>
<comment type="subcellular location">
    <subcellularLocation>
        <location evidence="1 6">Cell membrane</location>
        <topology evidence="1 6">Multi-pass membrane protein</topology>
    </subcellularLocation>
</comment>
<keyword evidence="6" id="KW-0813">Transport</keyword>
<reference evidence="8 9" key="1">
    <citation type="submission" date="2016-07" db="EMBL/GenBank/DDBJ databases">
        <title>Caryophanon tenue genome sequencing.</title>
        <authorList>
            <person name="Verma A."/>
            <person name="Pal Y."/>
            <person name="Krishnamurthi S."/>
        </authorList>
    </citation>
    <scope>NUCLEOTIDE SEQUENCE [LARGE SCALE GENOMIC DNA]</scope>
    <source>
        <strain evidence="8 9">DSM 14152</strain>
    </source>
</reference>
<evidence type="ECO:0000256" key="6">
    <source>
        <dbReference type="PIRNR" id="PIRNR018968"/>
    </source>
</evidence>
<comment type="similarity">
    <text evidence="6">Belongs to the ABC-4 integral membrane protein family.</text>
</comment>
<evidence type="ECO:0000259" key="7">
    <source>
        <dbReference type="Pfam" id="PF02687"/>
    </source>
</evidence>
<dbReference type="InterPro" id="IPR003838">
    <property type="entry name" value="ABC3_permease_C"/>
</dbReference>
<evidence type="ECO:0000256" key="5">
    <source>
        <dbReference type="ARBA" id="ARBA00023136"/>
    </source>
</evidence>
<name>A0A1C0YJ96_9BACL</name>
<proteinExistence type="inferred from homology"/>
<feature type="transmembrane region" description="Helical" evidence="6">
    <location>
        <begin position="20"/>
        <end position="40"/>
    </location>
</feature>
<dbReference type="PANTHER" id="PTHR46795">
    <property type="entry name" value="ABC TRANSPORTER PERMEASE-RELATED-RELATED"/>
    <property type="match status" value="1"/>
</dbReference>
<dbReference type="InterPro" id="IPR052536">
    <property type="entry name" value="ABC-4_Integral_Memb_Prot"/>
</dbReference>
<evidence type="ECO:0000256" key="1">
    <source>
        <dbReference type="ARBA" id="ARBA00004651"/>
    </source>
</evidence>
<feature type="transmembrane region" description="Helical" evidence="6">
    <location>
        <begin position="519"/>
        <end position="543"/>
    </location>
</feature>
<evidence type="ECO:0000256" key="2">
    <source>
        <dbReference type="ARBA" id="ARBA00022475"/>
    </source>
</evidence>
<dbReference type="RefSeq" id="WP_066543818.1">
    <property type="nucleotide sequence ID" value="NZ_MASJ01000004.1"/>
</dbReference>
<dbReference type="EMBL" id="MASJ01000004">
    <property type="protein sequence ID" value="OCS87214.1"/>
    <property type="molecule type" value="Genomic_DNA"/>
</dbReference>
<evidence type="ECO:0000256" key="4">
    <source>
        <dbReference type="ARBA" id="ARBA00022989"/>
    </source>
</evidence>
<dbReference type="STRING" id="33978.A6M13_11325"/>
<evidence type="ECO:0000256" key="3">
    <source>
        <dbReference type="ARBA" id="ARBA00022692"/>
    </source>
</evidence>
<evidence type="ECO:0000313" key="8">
    <source>
        <dbReference type="EMBL" id="OCS87214.1"/>
    </source>
</evidence>
<dbReference type="OrthoDB" id="1937696at2"/>
<feature type="transmembrane region" description="Helical" evidence="6">
    <location>
        <begin position="615"/>
        <end position="633"/>
    </location>
</feature>
<feature type="transmembrane region" description="Helical" evidence="6">
    <location>
        <begin position="194"/>
        <end position="216"/>
    </location>
</feature>
<dbReference type="InterPro" id="IPR027022">
    <property type="entry name" value="ABC_permease_BceB-typ"/>
</dbReference>
<comment type="caution">
    <text evidence="8">The sequence shown here is derived from an EMBL/GenBank/DDBJ whole genome shotgun (WGS) entry which is preliminary data.</text>
</comment>
<dbReference type="Proteomes" id="UP000093199">
    <property type="component" value="Unassembled WGS sequence"/>
</dbReference>
<keyword evidence="2 6" id="KW-1003">Cell membrane</keyword>
<feature type="transmembrane region" description="Helical" evidence="6">
    <location>
        <begin position="103"/>
        <end position="131"/>
    </location>
</feature>
<dbReference type="PIRSF" id="PIRSF018968">
    <property type="entry name" value="ABC_permease_BceB"/>
    <property type="match status" value="1"/>
</dbReference>
<evidence type="ECO:0000313" key="9">
    <source>
        <dbReference type="Proteomes" id="UP000093199"/>
    </source>
</evidence>
<feature type="transmembrane region" description="Helical" evidence="6">
    <location>
        <begin position="222"/>
        <end position="240"/>
    </location>
</feature>
<protein>
    <submittedName>
        <fullName evidence="8">ABC transporter permease</fullName>
    </submittedName>
</protein>
<sequence>MTFRQFAYRNVIRNSRIYAAFFMASCFSVLVFFIYSMLLFHPNIDESVLGVMSLLGMVVAEIILALFSLFFLYYSMNAFLEARAKEFGVLFHLGMDERQFGRLIFLETMLIGFTSIIVGIAFGFAFTRFFFMIVREILHLDELHMYVAWEPFLLTVGVFTSAFMVIAYASIVTQKERRTIHLLRGHDEHKQRPVTVRRAVLGLSFIICSYIGMFIGVKLENLAFIIIVPLFGIVGTYYLFSDTLPYLLERFRLQKKYYWRSYSVISLSETIQTIRANVKMFFVITLVSTLTFLTIGVLASVSSYTTQYERLNPLGMVYKSTIDNPYEQQHIASLRNQLELDRLSYNLSRFTVIQQTSSYTKYEVEVFRESEINHLLFSLGYPLVTLSQGEAMFIPYSEDAISDLQNYTVRTVLKENSIPLVIDSVYPEFIFPGNFVSSNSIIISDEDFIKIEQPLIGTTFEQSAYRLYTFDVPQWMELEHIGVAIDAMVEQESANSLGYDLPFYFENAGLNYSFVLATYSLFTLIVLLVAAVFLLAAGSFVYFKMYADLERIQKHFDVLRRMGLTDGELHRLVDRHLMPQFFLPWLVALVHSTIVLISFNVLLEHLVNITIVDEVIIGFVVLITIQIFYYYLIRWRYIAHIKSN</sequence>
<organism evidence="8 9">
    <name type="scientific">Caryophanon tenue</name>
    <dbReference type="NCBI Taxonomy" id="33978"/>
    <lineage>
        <taxon>Bacteria</taxon>
        <taxon>Bacillati</taxon>
        <taxon>Bacillota</taxon>
        <taxon>Bacilli</taxon>
        <taxon>Bacillales</taxon>
        <taxon>Caryophanaceae</taxon>
        <taxon>Caryophanon</taxon>
    </lineage>
</organism>
<dbReference type="Pfam" id="PF02687">
    <property type="entry name" value="FtsX"/>
    <property type="match status" value="1"/>
</dbReference>
<dbReference type="PANTHER" id="PTHR46795:SF3">
    <property type="entry name" value="ABC TRANSPORTER PERMEASE"/>
    <property type="match status" value="1"/>
</dbReference>